<proteinExistence type="predicted"/>
<dbReference type="EMBL" id="JAVIDA010000018">
    <property type="protein sequence ID" value="MDQ9072301.1"/>
    <property type="molecule type" value="Genomic_DNA"/>
</dbReference>
<keyword evidence="1" id="KW-0812">Transmembrane</keyword>
<evidence type="ECO:0000256" key="1">
    <source>
        <dbReference type="SAM" id="Phobius"/>
    </source>
</evidence>
<dbReference type="Proteomes" id="UP001243195">
    <property type="component" value="Unassembled WGS sequence"/>
</dbReference>
<dbReference type="NCBIfam" id="TIGR02532">
    <property type="entry name" value="IV_pilin_GFxxxE"/>
    <property type="match status" value="1"/>
</dbReference>
<sequence length="150" mass="16813">MVSNKCTGFNLIEVMIVICIISILLAIAYPSYQSQVRKTKRVEMKVTMQDIVHNIQRYKVAHFSVIGAQASDFDLQSRYPLRGTALYNLSLSPLDENNQLNSESWQLIATPIAGTAQAKDGSLLINSRGQKCWTENRLCTLTTTSNWDGK</sequence>
<dbReference type="SUPFAM" id="SSF54523">
    <property type="entry name" value="Pili subunits"/>
    <property type="match status" value="1"/>
</dbReference>
<accession>A0AAW8JLX4</accession>
<evidence type="ECO:0000313" key="2">
    <source>
        <dbReference type="EMBL" id="MDQ9072301.1"/>
    </source>
</evidence>
<protein>
    <submittedName>
        <fullName evidence="2">Type IV pilin protein</fullName>
    </submittedName>
</protein>
<dbReference type="InterPro" id="IPR031982">
    <property type="entry name" value="PilE-like"/>
</dbReference>
<keyword evidence="1" id="KW-0472">Membrane</keyword>
<organism evidence="2 3">
    <name type="scientific">Acinetobacter gerneri</name>
    <dbReference type="NCBI Taxonomy" id="202952"/>
    <lineage>
        <taxon>Bacteria</taxon>
        <taxon>Pseudomonadati</taxon>
        <taxon>Pseudomonadota</taxon>
        <taxon>Gammaproteobacteria</taxon>
        <taxon>Moraxellales</taxon>
        <taxon>Moraxellaceae</taxon>
        <taxon>Acinetobacter</taxon>
    </lineage>
</organism>
<dbReference type="RefSeq" id="WP_308956721.1">
    <property type="nucleotide sequence ID" value="NZ_JAVICY010000021.1"/>
</dbReference>
<dbReference type="Pfam" id="PF16732">
    <property type="entry name" value="ComP_DUS"/>
    <property type="match status" value="1"/>
</dbReference>
<reference evidence="2" key="1">
    <citation type="submission" date="2023-08" db="EMBL/GenBank/DDBJ databases">
        <title>Emergence of clinically-relevant ST2 carbapenem-resistant Acinetobacter baumannii strains in hospital sewages in Zhejiang, East of China.</title>
        <authorList>
            <person name="Kaichao C."/>
            <person name="Zhang R."/>
        </authorList>
    </citation>
    <scope>NUCLEOTIDE SEQUENCE</scope>
    <source>
        <strain evidence="2">M-SY-60</strain>
    </source>
</reference>
<dbReference type="AlphaFoldDB" id="A0AAW8JLX4"/>
<name>A0AAW8JLX4_9GAMM</name>
<comment type="caution">
    <text evidence="2">The sequence shown here is derived from an EMBL/GenBank/DDBJ whole genome shotgun (WGS) entry which is preliminary data.</text>
</comment>
<dbReference type="Gene3D" id="3.30.700.10">
    <property type="entry name" value="Glycoprotein, Type 4 Pilin"/>
    <property type="match status" value="1"/>
</dbReference>
<keyword evidence="1" id="KW-1133">Transmembrane helix</keyword>
<evidence type="ECO:0000313" key="3">
    <source>
        <dbReference type="Proteomes" id="UP001243195"/>
    </source>
</evidence>
<dbReference type="InterPro" id="IPR045584">
    <property type="entry name" value="Pilin-like"/>
</dbReference>
<feature type="transmembrane region" description="Helical" evidence="1">
    <location>
        <begin position="12"/>
        <end position="32"/>
    </location>
</feature>
<dbReference type="Pfam" id="PF07963">
    <property type="entry name" value="N_methyl"/>
    <property type="match status" value="1"/>
</dbReference>
<dbReference type="GO" id="GO:0043683">
    <property type="term" value="P:type IV pilus assembly"/>
    <property type="evidence" value="ECO:0007669"/>
    <property type="project" value="InterPro"/>
</dbReference>
<dbReference type="InterPro" id="IPR012902">
    <property type="entry name" value="N_methyl_site"/>
</dbReference>
<gene>
    <name evidence="2" type="ORF">RFH51_12615</name>
</gene>